<dbReference type="AlphaFoldDB" id="A0A392RSI6"/>
<keyword evidence="2" id="KW-1185">Reference proteome</keyword>
<dbReference type="Proteomes" id="UP000265520">
    <property type="component" value="Unassembled WGS sequence"/>
</dbReference>
<accession>A0A392RSI6</accession>
<proteinExistence type="predicted"/>
<feature type="non-terminal residue" evidence="1">
    <location>
        <position position="1"/>
    </location>
</feature>
<dbReference type="EMBL" id="LXQA010269264">
    <property type="protein sequence ID" value="MCI39598.1"/>
    <property type="molecule type" value="Genomic_DNA"/>
</dbReference>
<evidence type="ECO:0000313" key="2">
    <source>
        <dbReference type="Proteomes" id="UP000265520"/>
    </source>
</evidence>
<organism evidence="1 2">
    <name type="scientific">Trifolium medium</name>
    <dbReference type="NCBI Taxonomy" id="97028"/>
    <lineage>
        <taxon>Eukaryota</taxon>
        <taxon>Viridiplantae</taxon>
        <taxon>Streptophyta</taxon>
        <taxon>Embryophyta</taxon>
        <taxon>Tracheophyta</taxon>
        <taxon>Spermatophyta</taxon>
        <taxon>Magnoliopsida</taxon>
        <taxon>eudicotyledons</taxon>
        <taxon>Gunneridae</taxon>
        <taxon>Pentapetalae</taxon>
        <taxon>rosids</taxon>
        <taxon>fabids</taxon>
        <taxon>Fabales</taxon>
        <taxon>Fabaceae</taxon>
        <taxon>Papilionoideae</taxon>
        <taxon>50 kb inversion clade</taxon>
        <taxon>NPAAA clade</taxon>
        <taxon>Hologalegina</taxon>
        <taxon>IRL clade</taxon>
        <taxon>Trifolieae</taxon>
        <taxon>Trifolium</taxon>
    </lineage>
</organism>
<protein>
    <submittedName>
        <fullName evidence="1">Uncharacterized protein</fullName>
    </submittedName>
</protein>
<evidence type="ECO:0000313" key="1">
    <source>
        <dbReference type="EMBL" id="MCI39598.1"/>
    </source>
</evidence>
<sequence length="91" mass="9963">STGALRRLVQKRVGWSLIVVRCAEKYGALRRSPRVFTGGFRLLRVAQIHMAHRASSSVHHARCAGSMACCASAKSIEGKAIFRSRVGLLKN</sequence>
<comment type="caution">
    <text evidence="1">The sequence shown here is derived from an EMBL/GenBank/DDBJ whole genome shotgun (WGS) entry which is preliminary data.</text>
</comment>
<reference evidence="1 2" key="1">
    <citation type="journal article" date="2018" name="Front. Plant Sci.">
        <title>Red Clover (Trifolium pratense) and Zigzag Clover (T. medium) - A Picture of Genomic Similarities and Differences.</title>
        <authorList>
            <person name="Dluhosova J."/>
            <person name="Istvanek J."/>
            <person name="Nedelnik J."/>
            <person name="Repkova J."/>
        </authorList>
    </citation>
    <scope>NUCLEOTIDE SEQUENCE [LARGE SCALE GENOMIC DNA]</scope>
    <source>
        <strain evidence="2">cv. 10/8</strain>
        <tissue evidence="1">Leaf</tissue>
    </source>
</reference>
<name>A0A392RSI6_9FABA</name>